<dbReference type="Proteomes" id="UP001201163">
    <property type="component" value="Unassembled WGS sequence"/>
</dbReference>
<sequence>MMPLRVFKLMCHLTVERFRILRERCALQTWRIGYPTRIWITGEPIFRSTRFQRLRTRGSLQFRDYRIHGLWLCVETPTAGGRVFEKGDEYLLKFAHDIQIPVVLVFTQYDRLVRSKKAELQEEHENLDEIFLRDQSEKDARDAFNKCLQSLQRTLDRMDVPMPHCARVSGMFRGHDTPWY</sequence>
<comment type="caution">
    <text evidence="1">The sequence shown here is derived from an EMBL/GenBank/DDBJ whole genome shotgun (WGS) entry which is preliminary data.</text>
</comment>
<organism evidence="1 2">
    <name type="scientific">Lactarius akahatsu</name>
    <dbReference type="NCBI Taxonomy" id="416441"/>
    <lineage>
        <taxon>Eukaryota</taxon>
        <taxon>Fungi</taxon>
        <taxon>Dikarya</taxon>
        <taxon>Basidiomycota</taxon>
        <taxon>Agaricomycotina</taxon>
        <taxon>Agaricomycetes</taxon>
        <taxon>Russulales</taxon>
        <taxon>Russulaceae</taxon>
        <taxon>Lactarius</taxon>
    </lineage>
</organism>
<evidence type="ECO:0000313" key="1">
    <source>
        <dbReference type="EMBL" id="KAH8984035.1"/>
    </source>
</evidence>
<keyword evidence="2" id="KW-1185">Reference proteome</keyword>
<dbReference type="AlphaFoldDB" id="A0AAD4Q9Z8"/>
<name>A0AAD4Q9Z8_9AGAM</name>
<proteinExistence type="predicted"/>
<dbReference type="EMBL" id="JAKELL010000080">
    <property type="protein sequence ID" value="KAH8984035.1"/>
    <property type="molecule type" value="Genomic_DNA"/>
</dbReference>
<evidence type="ECO:0000313" key="2">
    <source>
        <dbReference type="Proteomes" id="UP001201163"/>
    </source>
</evidence>
<reference evidence="1" key="1">
    <citation type="submission" date="2022-01" db="EMBL/GenBank/DDBJ databases">
        <title>Comparative genomics reveals a dynamic genome evolution in the ectomycorrhizal milk-cap (Lactarius) mushrooms.</title>
        <authorList>
            <consortium name="DOE Joint Genome Institute"/>
            <person name="Lebreton A."/>
            <person name="Tang N."/>
            <person name="Kuo A."/>
            <person name="LaButti K."/>
            <person name="Drula E."/>
            <person name="Barry K."/>
            <person name="Clum A."/>
            <person name="Lipzen A."/>
            <person name="Mousain D."/>
            <person name="Ng V."/>
            <person name="Wang R."/>
            <person name="Wang X."/>
            <person name="Dai Y."/>
            <person name="Henrissat B."/>
            <person name="Grigoriev I.V."/>
            <person name="Guerin-Laguette A."/>
            <person name="Yu F."/>
            <person name="Martin F.M."/>
        </authorList>
    </citation>
    <scope>NUCLEOTIDE SEQUENCE</scope>
    <source>
        <strain evidence="1">QP</strain>
    </source>
</reference>
<protein>
    <submittedName>
        <fullName evidence="1">Uncharacterized protein</fullName>
    </submittedName>
</protein>
<accession>A0AAD4Q9Z8</accession>
<gene>
    <name evidence="1" type="ORF">EDB92DRAFT_1545551</name>
</gene>